<dbReference type="AlphaFoldDB" id="A0AAD6J096"/>
<feature type="chain" id="PRO_5041945571" evidence="1">
    <location>
        <begin position="21"/>
        <end position="71"/>
    </location>
</feature>
<comment type="caution">
    <text evidence="2">The sequence shown here is derived from an EMBL/GenBank/DDBJ whole genome shotgun (WGS) entry which is preliminary data.</text>
</comment>
<name>A0AAD6J096_DREDA</name>
<evidence type="ECO:0000256" key="1">
    <source>
        <dbReference type="SAM" id="SignalP"/>
    </source>
</evidence>
<evidence type="ECO:0000313" key="2">
    <source>
        <dbReference type="EMBL" id="KAJ6260790.1"/>
    </source>
</evidence>
<sequence length="71" mass="7392">MKISVLIVLGSAAFFNSASAAVLNVRSWSGQPACGLVEGGDPSSTSPRREGVPYLRSKGNSMYVTAPMDAM</sequence>
<dbReference type="Proteomes" id="UP001221413">
    <property type="component" value="Unassembled WGS sequence"/>
</dbReference>
<reference evidence="2" key="1">
    <citation type="submission" date="2023-01" db="EMBL/GenBank/DDBJ databases">
        <title>The chitinases involved in constricting ring structure development in the nematode-trapping fungus Drechslerella dactyloides.</title>
        <authorList>
            <person name="Wang R."/>
            <person name="Zhang L."/>
            <person name="Tang P."/>
            <person name="Li S."/>
            <person name="Liang L."/>
        </authorList>
    </citation>
    <scope>NUCLEOTIDE SEQUENCE</scope>
    <source>
        <strain evidence="2">YMF1.00031</strain>
    </source>
</reference>
<keyword evidence="3" id="KW-1185">Reference proteome</keyword>
<gene>
    <name evidence="2" type="ORF">Dda_5019</name>
</gene>
<proteinExistence type="predicted"/>
<keyword evidence="1" id="KW-0732">Signal</keyword>
<accession>A0AAD6J096</accession>
<evidence type="ECO:0000313" key="3">
    <source>
        <dbReference type="Proteomes" id="UP001221413"/>
    </source>
</evidence>
<feature type="signal peptide" evidence="1">
    <location>
        <begin position="1"/>
        <end position="20"/>
    </location>
</feature>
<protein>
    <submittedName>
        <fullName evidence="2">Uncharacterized protein</fullName>
    </submittedName>
</protein>
<organism evidence="2 3">
    <name type="scientific">Drechslerella dactyloides</name>
    <name type="common">Nematode-trapping fungus</name>
    <name type="synonym">Arthrobotrys dactyloides</name>
    <dbReference type="NCBI Taxonomy" id="74499"/>
    <lineage>
        <taxon>Eukaryota</taxon>
        <taxon>Fungi</taxon>
        <taxon>Dikarya</taxon>
        <taxon>Ascomycota</taxon>
        <taxon>Pezizomycotina</taxon>
        <taxon>Orbiliomycetes</taxon>
        <taxon>Orbiliales</taxon>
        <taxon>Orbiliaceae</taxon>
        <taxon>Drechslerella</taxon>
    </lineage>
</organism>
<dbReference type="EMBL" id="JAQGDS010000005">
    <property type="protein sequence ID" value="KAJ6260790.1"/>
    <property type="molecule type" value="Genomic_DNA"/>
</dbReference>